<dbReference type="STRING" id="1208583.COMX_07025"/>
<protein>
    <submittedName>
        <fullName evidence="2">Antibiotic biosynthesis monooxygenase</fullName>
    </submittedName>
</protein>
<dbReference type="PANTHER" id="PTHR33336">
    <property type="entry name" value="QUINOL MONOOXYGENASE YGIN-RELATED"/>
    <property type="match status" value="1"/>
</dbReference>
<sequence>MSQEFKLIATLDLKQDAWEKISAVVNECVALTRQEEGNQFYAAHFERGNQNRVVFIEHWANQEAFDLHMQTDHFLNLSKTVEPYLERPMQILFLTEIKE</sequence>
<keyword evidence="3" id="KW-1185">Reference proteome</keyword>
<organism evidence="2 3">
    <name type="scientific">Commensalibacter papalotli</name>
    <name type="common">ex Servin-Garciduenas et al. 2014</name>
    <dbReference type="NCBI Taxonomy" id="1208583"/>
    <lineage>
        <taxon>Bacteria</taxon>
        <taxon>Pseudomonadati</taxon>
        <taxon>Pseudomonadota</taxon>
        <taxon>Alphaproteobacteria</taxon>
        <taxon>Acetobacterales</taxon>
        <taxon>Acetobacteraceae</taxon>
    </lineage>
</organism>
<accession>W7E3V7</accession>
<name>W7E3V7_9PROT</name>
<dbReference type="eggNOG" id="COG1359">
    <property type="taxonomic scope" value="Bacteria"/>
</dbReference>
<dbReference type="GO" id="GO:0005829">
    <property type="term" value="C:cytosol"/>
    <property type="evidence" value="ECO:0007669"/>
    <property type="project" value="TreeGrafter"/>
</dbReference>
<dbReference type="SUPFAM" id="SSF54909">
    <property type="entry name" value="Dimeric alpha+beta barrel"/>
    <property type="match status" value="1"/>
</dbReference>
<dbReference type="InterPro" id="IPR050744">
    <property type="entry name" value="AI-2_Isomerase_LsrG"/>
</dbReference>
<evidence type="ECO:0000313" key="2">
    <source>
        <dbReference type="EMBL" id="EUK17726.1"/>
    </source>
</evidence>
<keyword evidence="2" id="KW-0560">Oxidoreductase</keyword>
<dbReference type="Gene3D" id="3.30.70.100">
    <property type="match status" value="1"/>
</dbReference>
<dbReference type="PANTHER" id="PTHR33336:SF3">
    <property type="entry name" value="ABM DOMAIN-CONTAINING PROTEIN"/>
    <property type="match status" value="1"/>
</dbReference>
<evidence type="ECO:0000259" key="1">
    <source>
        <dbReference type="PROSITE" id="PS51725"/>
    </source>
</evidence>
<dbReference type="Proteomes" id="UP000019250">
    <property type="component" value="Unassembled WGS sequence"/>
</dbReference>
<dbReference type="EMBL" id="ATSX01000002">
    <property type="protein sequence ID" value="EUK17726.1"/>
    <property type="molecule type" value="Genomic_DNA"/>
</dbReference>
<feature type="domain" description="ABM" evidence="1">
    <location>
        <begin position="5"/>
        <end position="97"/>
    </location>
</feature>
<dbReference type="InterPro" id="IPR007138">
    <property type="entry name" value="ABM_dom"/>
</dbReference>
<keyword evidence="2" id="KW-0503">Monooxygenase</keyword>
<comment type="caution">
    <text evidence="2">The sequence shown here is derived from an EMBL/GenBank/DDBJ whole genome shotgun (WGS) entry which is preliminary data.</text>
</comment>
<dbReference type="GO" id="GO:0004497">
    <property type="term" value="F:monooxygenase activity"/>
    <property type="evidence" value="ECO:0007669"/>
    <property type="project" value="UniProtKB-KW"/>
</dbReference>
<dbReference type="OrthoDB" id="287932at2"/>
<gene>
    <name evidence="2" type="ORF">COMX_07025</name>
</gene>
<dbReference type="InterPro" id="IPR011008">
    <property type="entry name" value="Dimeric_a/b-barrel"/>
</dbReference>
<evidence type="ECO:0000313" key="3">
    <source>
        <dbReference type="Proteomes" id="UP000019250"/>
    </source>
</evidence>
<proteinExistence type="predicted"/>
<dbReference type="PROSITE" id="PS51725">
    <property type="entry name" value="ABM"/>
    <property type="match status" value="1"/>
</dbReference>
<dbReference type="Pfam" id="PF03992">
    <property type="entry name" value="ABM"/>
    <property type="match status" value="1"/>
</dbReference>
<reference evidence="2 3" key="1">
    <citation type="journal article" date="2014" name="Genome Announc.">
        <title>Draft Genome Sequence of Commensalibacter papalotli MX01, a Symbiont Identified from the Guts of Overwintering Monarch Butterflies.</title>
        <authorList>
            <person name="Servin-Garciduenas L.E."/>
            <person name="Sanchez-Quinto A."/>
            <person name="Martinez-Romero E."/>
        </authorList>
    </citation>
    <scope>NUCLEOTIDE SEQUENCE [LARGE SCALE GENOMIC DNA]</scope>
    <source>
        <strain evidence="3">MX-MONARCH01</strain>
    </source>
</reference>
<dbReference type="AlphaFoldDB" id="W7E3V7"/>
<dbReference type="RefSeq" id="WP_051461999.1">
    <property type="nucleotide sequence ID" value="NZ_ATSX01000002.1"/>
</dbReference>